<protein>
    <recommendedName>
        <fullName evidence="1">HEPN AbiJ-N-terminal domain-containing protein</fullName>
    </recommendedName>
</protein>
<dbReference type="InterPro" id="IPR049503">
    <property type="entry name" value="AbiJ_NTD4"/>
</dbReference>
<dbReference type="AlphaFoldDB" id="A0A1Y4LVG3"/>
<dbReference type="Pfam" id="PF18863">
    <property type="entry name" value="AbiJ_NTD4"/>
    <property type="match status" value="1"/>
</dbReference>
<reference evidence="3" key="1">
    <citation type="submission" date="2017-04" db="EMBL/GenBank/DDBJ databases">
        <title>Function of individual gut microbiota members based on whole genome sequencing of pure cultures obtained from chicken caecum.</title>
        <authorList>
            <person name="Medvecky M."/>
            <person name="Cejkova D."/>
            <person name="Polansky O."/>
            <person name="Karasova D."/>
            <person name="Kubasova T."/>
            <person name="Cizek A."/>
            <person name="Rychlik I."/>
        </authorList>
    </citation>
    <scope>NUCLEOTIDE SEQUENCE [LARGE SCALE GENOMIC DNA]</scope>
    <source>
        <strain evidence="3">An178</strain>
    </source>
</reference>
<keyword evidence="3" id="KW-1185">Reference proteome</keyword>
<accession>A0A1Y4LVG3</accession>
<name>A0A1Y4LVG3_9FIRM</name>
<comment type="caution">
    <text evidence="2">The sequence shown here is derived from an EMBL/GenBank/DDBJ whole genome shotgun (WGS) entry which is preliminary data.</text>
</comment>
<evidence type="ECO:0000259" key="1">
    <source>
        <dbReference type="Pfam" id="PF18863"/>
    </source>
</evidence>
<dbReference type="RefSeq" id="WP_087158627.1">
    <property type="nucleotide sequence ID" value="NZ_NFKM01000009.1"/>
</dbReference>
<sequence length="286" mass="33036">MYFSERNKLKPQKEIVLGNLDRTCKNRLWNCIYDIYRRNGYDSLEIKKSLNYVLDKVGEKYTYSSLLGSLFGQTVEDGVKRLEQVWENSEWYCEFDIIETILETKIDVTYSDDETPIPQLFNTIFEEEKSGYRIIDNMIIAITDPVELEEIEESLNTPFDVVDESLTKALKFYSDRESPDYKNSIKESITAVESMCKIICDDDSLELGRALGKLESKGIYIHSAMKEGFKKLYGYTSDANGIRHGGIDESEVMAEDAKYMLVTCSAFVNYLKEKYLKTQGEYDGKD</sequence>
<evidence type="ECO:0000313" key="3">
    <source>
        <dbReference type="Proteomes" id="UP000195447"/>
    </source>
</evidence>
<proteinExistence type="predicted"/>
<evidence type="ECO:0000313" key="2">
    <source>
        <dbReference type="EMBL" id="OUP60616.1"/>
    </source>
</evidence>
<gene>
    <name evidence="2" type="ORF">B5F14_05770</name>
</gene>
<organism evidence="2 3">
    <name type="scientific">Faecalitalea cylindroides</name>
    <dbReference type="NCBI Taxonomy" id="39483"/>
    <lineage>
        <taxon>Bacteria</taxon>
        <taxon>Bacillati</taxon>
        <taxon>Bacillota</taxon>
        <taxon>Erysipelotrichia</taxon>
        <taxon>Erysipelotrichales</taxon>
        <taxon>Erysipelotrichaceae</taxon>
        <taxon>Faecalitalea</taxon>
    </lineage>
</organism>
<dbReference type="Proteomes" id="UP000195447">
    <property type="component" value="Unassembled WGS sequence"/>
</dbReference>
<feature type="domain" description="HEPN AbiJ-N-terminal" evidence="1">
    <location>
        <begin position="1"/>
        <end position="156"/>
    </location>
</feature>
<dbReference type="EMBL" id="NFKM01000009">
    <property type="protein sequence ID" value="OUP60616.1"/>
    <property type="molecule type" value="Genomic_DNA"/>
</dbReference>